<dbReference type="EMBL" id="CM008046">
    <property type="protein sequence ID" value="PVH65939.1"/>
    <property type="molecule type" value="Genomic_DNA"/>
</dbReference>
<dbReference type="InterPro" id="IPR006108">
    <property type="entry name" value="3HC_DH_C"/>
</dbReference>
<evidence type="ECO:0000256" key="2">
    <source>
        <dbReference type="ARBA" id="ARBA00000765"/>
    </source>
</evidence>
<comment type="catalytic activity">
    <reaction evidence="18">
        <text>a 4-saturated-(3S)-3-hydroxyacyl-CoA = a (3E)-enoyl-CoA + H2O</text>
        <dbReference type="Rhea" id="RHEA:20724"/>
        <dbReference type="ChEBI" id="CHEBI:15377"/>
        <dbReference type="ChEBI" id="CHEBI:58521"/>
        <dbReference type="ChEBI" id="CHEBI:137480"/>
        <dbReference type="EC" id="4.2.1.17"/>
    </reaction>
</comment>
<comment type="similarity">
    <text evidence="19">Belongs to the enoyl-CoA hydratase/isomerase family.</text>
</comment>
<dbReference type="Gramene" id="PVH65939">
    <property type="protein sequence ID" value="PVH65939"/>
    <property type="gene ID" value="PAHAL_1G109100"/>
</dbReference>
<organism evidence="22">
    <name type="scientific">Panicum hallii</name>
    <dbReference type="NCBI Taxonomy" id="206008"/>
    <lineage>
        <taxon>Eukaryota</taxon>
        <taxon>Viridiplantae</taxon>
        <taxon>Streptophyta</taxon>
        <taxon>Embryophyta</taxon>
        <taxon>Tracheophyta</taxon>
        <taxon>Spermatophyta</taxon>
        <taxon>Magnoliopsida</taxon>
        <taxon>Liliopsida</taxon>
        <taxon>Poales</taxon>
        <taxon>Poaceae</taxon>
        <taxon>PACMAD clade</taxon>
        <taxon>Panicoideae</taxon>
        <taxon>Panicodae</taxon>
        <taxon>Paniceae</taxon>
        <taxon>Panicinae</taxon>
        <taxon>Panicum</taxon>
        <taxon>Panicum sect. Panicum</taxon>
    </lineage>
</organism>
<dbReference type="FunFam" id="3.90.226.10:FF:000025">
    <property type="entry name" value="Peroxisomal fatty acid beta-oxidation multifunctional protein"/>
    <property type="match status" value="1"/>
</dbReference>
<dbReference type="Proteomes" id="UP000243499">
    <property type="component" value="Chromosome 1"/>
</dbReference>
<evidence type="ECO:0000256" key="10">
    <source>
        <dbReference type="ARBA" id="ARBA00023027"/>
    </source>
</evidence>
<dbReference type="Gene3D" id="3.40.50.720">
    <property type="entry name" value="NAD(P)-binding Rossmann-like Domain"/>
    <property type="match status" value="1"/>
</dbReference>
<dbReference type="InterPro" id="IPR036291">
    <property type="entry name" value="NAD(P)-bd_dom_sf"/>
</dbReference>
<evidence type="ECO:0000256" key="4">
    <source>
        <dbReference type="ARBA" id="ARBA00005005"/>
    </source>
</evidence>
<accession>A0A2T8KUX2</accession>
<keyword evidence="15" id="KW-0511">Multifunctional enzyme</keyword>
<proteinExistence type="inferred from homology"/>
<dbReference type="GO" id="GO:0004300">
    <property type="term" value="F:enoyl-CoA hydratase activity"/>
    <property type="evidence" value="ECO:0007669"/>
    <property type="project" value="UniProtKB-EC"/>
</dbReference>
<comment type="pathway">
    <text evidence="4">Lipid metabolism; fatty acid beta-oxidation.</text>
</comment>
<evidence type="ECO:0000256" key="11">
    <source>
        <dbReference type="ARBA" id="ARBA00023098"/>
    </source>
</evidence>
<dbReference type="Gene3D" id="3.90.226.10">
    <property type="entry name" value="2-enoyl-CoA Hydratase, Chain A, domain 1"/>
    <property type="match status" value="1"/>
</dbReference>
<comment type="catalytic activity">
    <reaction evidence="2">
        <text>a (3E)-enoyl-CoA = a 4-saturated (2E)-enoyl-CoA</text>
        <dbReference type="Rhea" id="RHEA:45228"/>
        <dbReference type="ChEBI" id="CHEBI:58521"/>
        <dbReference type="ChEBI" id="CHEBI:85097"/>
        <dbReference type="EC" id="5.3.3.8"/>
    </reaction>
</comment>
<feature type="domain" description="3-hydroxyacyl-CoA dehydrogenase C-terminal" evidence="20">
    <location>
        <begin position="553"/>
        <end position="646"/>
    </location>
</feature>
<evidence type="ECO:0000313" key="22">
    <source>
        <dbReference type="EMBL" id="PVH65939.1"/>
    </source>
</evidence>
<evidence type="ECO:0000256" key="12">
    <source>
        <dbReference type="ARBA" id="ARBA00023140"/>
    </source>
</evidence>
<evidence type="ECO:0000256" key="18">
    <source>
        <dbReference type="ARBA" id="ARBA00023717"/>
    </source>
</evidence>
<sequence>MSRSFVPSLIIKKEMCSRQSSSRVGRSHQLYLPIFHHSVSACALSLSPSLSLSAATGRPAMASPSVMRVTMEVDADGVAIIAICNPPVNALHPAIFDGLSEKYGEAMARDDVKAIVLTGAASKFCGGFDINTFARIHQTGDMSLLPDSVKLVSHMMEEGRKPSVAAIQGLALGGGLELTMACHARISTPEAQLGLPELTLGIIPGSGGTQRLARLVGLPKAVEMMLQSKFITAKEGKELGLIDALCSPDELIKMSCRCALEIATCRRPWTKSLGRTDKLGSLSEARAVLSMSRQQVKKIATSMPQYQACLDVIEEGLLFGGHAGVLKENKVFKELVPSKTSRALVHVFLAQRSTTKVPGVTDVQLKPRQIRKVAVIGGGLMGSGIATALLVSNISVVLKEVNPQFLQRGQKMIAANLEGLVKRGSLKRDRISKAMSLLKGALDYSEFKDVDMVIEAVLENISLKQSIFSDIEKVCSPHCIFATNTSTIDLNVVSEKTNSQERIIGAHFFSPAHIMPLLEIVRAEKTSPQAILDLITLGKRIKKVPVVVGNCTGFAVNRAFFPYGQGSKLLVSLGIDVFRIDRVISSFGMPMGPFQLQDVAGYGVGLATRQIYAAAFGERNFSSDLMDLMVQDGRQGKNNGKGYYIYEKGRKPKPDPGVQHVIEEYRKRAKTMPGGKPVTLTDQDILEMIFFPVVNEACRVMDENVVIRASDLDIASVLGMGFPKYRGGLIFWADTVGAPYIHSRLSKWAEIYGAIFKPSSYLEQRAKSSIPLSAPSTWLQASTRSRM</sequence>
<dbReference type="InterPro" id="IPR018376">
    <property type="entry name" value="Enoyl-CoA_hyd/isom_CS"/>
</dbReference>
<dbReference type="SUPFAM" id="SSF48179">
    <property type="entry name" value="6-phosphogluconate dehydrogenase C-terminal domain-like"/>
    <property type="match status" value="2"/>
</dbReference>
<dbReference type="GO" id="GO:0006635">
    <property type="term" value="P:fatty acid beta-oxidation"/>
    <property type="evidence" value="ECO:0007669"/>
    <property type="project" value="UniProtKB-UniPathway"/>
</dbReference>
<comment type="catalytic activity">
    <reaction evidence="17">
        <text>a (3S)-3-hydroxyacyl-CoA = a (2E)-enoyl-CoA + H2O</text>
        <dbReference type="Rhea" id="RHEA:16105"/>
        <dbReference type="ChEBI" id="CHEBI:15377"/>
        <dbReference type="ChEBI" id="CHEBI:57318"/>
        <dbReference type="ChEBI" id="CHEBI:58856"/>
        <dbReference type="EC" id="4.2.1.17"/>
    </reaction>
</comment>
<evidence type="ECO:0000256" key="5">
    <source>
        <dbReference type="ARBA" id="ARBA00007005"/>
    </source>
</evidence>
<dbReference type="PROSITE" id="PS00166">
    <property type="entry name" value="ENOYL_COA_HYDRATASE"/>
    <property type="match status" value="1"/>
</dbReference>
<dbReference type="Pfam" id="PF00725">
    <property type="entry name" value="3HCDH"/>
    <property type="match status" value="1"/>
</dbReference>
<keyword evidence="11" id="KW-0443">Lipid metabolism</keyword>
<dbReference type="FunFam" id="1.10.1040.50:FF:000004">
    <property type="entry name" value="Peroxisomal fatty acid beta-oxidation multifunctional protein"/>
    <property type="match status" value="1"/>
</dbReference>
<evidence type="ECO:0000256" key="8">
    <source>
        <dbReference type="ARBA" id="ARBA00022832"/>
    </source>
</evidence>
<evidence type="ECO:0000256" key="14">
    <source>
        <dbReference type="ARBA" id="ARBA00023239"/>
    </source>
</evidence>
<dbReference type="InterPro" id="IPR029045">
    <property type="entry name" value="ClpP/crotonase-like_dom_sf"/>
</dbReference>
<evidence type="ECO:0000256" key="6">
    <source>
        <dbReference type="ARBA" id="ARBA00008750"/>
    </source>
</evidence>
<evidence type="ECO:0000256" key="7">
    <source>
        <dbReference type="ARBA" id="ARBA00011245"/>
    </source>
</evidence>
<comment type="catalytic activity">
    <reaction evidence="16">
        <text>(3S)-3-hydroxybutanoyl-CoA = (3R)-3-hydroxybutanoyl-CoA</text>
        <dbReference type="Rhea" id="RHEA:21760"/>
        <dbReference type="ChEBI" id="CHEBI:57315"/>
        <dbReference type="ChEBI" id="CHEBI:57316"/>
        <dbReference type="EC" id="5.1.2.3"/>
    </reaction>
</comment>
<feature type="domain" description="3-hydroxyacyl-CoA dehydrogenase NAD binding" evidence="21">
    <location>
        <begin position="372"/>
        <end position="550"/>
    </location>
</feature>
<evidence type="ECO:0000256" key="19">
    <source>
        <dbReference type="RuleBase" id="RU003707"/>
    </source>
</evidence>
<dbReference type="PANTHER" id="PTHR23309">
    <property type="entry name" value="3-HYDROXYACYL-COA DEHYROGENASE"/>
    <property type="match status" value="1"/>
</dbReference>
<dbReference type="InterPro" id="IPR001753">
    <property type="entry name" value="Enoyl-CoA_hydra/iso"/>
</dbReference>
<dbReference type="GO" id="GO:0008692">
    <property type="term" value="F:3-hydroxybutyryl-CoA epimerase activity"/>
    <property type="evidence" value="ECO:0007669"/>
    <property type="project" value="UniProtKB-EC"/>
</dbReference>
<keyword evidence="10" id="KW-0520">NAD</keyword>
<dbReference type="InterPro" id="IPR006176">
    <property type="entry name" value="3-OHacyl-CoA_DH_NAD-bd"/>
</dbReference>
<evidence type="ECO:0000256" key="9">
    <source>
        <dbReference type="ARBA" id="ARBA00023002"/>
    </source>
</evidence>
<gene>
    <name evidence="22" type="ORF">PAHAL_1G109100</name>
</gene>
<keyword evidence="9" id="KW-0560">Oxidoreductase</keyword>
<evidence type="ECO:0000259" key="21">
    <source>
        <dbReference type="Pfam" id="PF02737"/>
    </source>
</evidence>
<dbReference type="GO" id="GO:0005777">
    <property type="term" value="C:peroxisome"/>
    <property type="evidence" value="ECO:0007669"/>
    <property type="project" value="UniProtKB-SubCell"/>
</dbReference>
<dbReference type="GO" id="GO:0003857">
    <property type="term" value="F:(3S)-3-hydroxyacyl-CoA dehydrogenase (NAD+) activity"/>
    <property type="evidence" value="ECO:0007669"/>
    <property type="project" value="TreeGrafter"/>
</dbReference>
<dbReference type="SUPFAM" id="SSF51735">
    <property type="entry name" value="NAD(P)-binding Rossmann-fold domains"/>
    <property type="match status" value="1"/>
</dbReference>
<dbReference type="FunFam" id="3.40.50.720:FF:000009">
    <property type="entry name" value="Fatty oxidation complex, alpha subunit"/>
    <property type="match status" value="1"/>
</dbReference>
<keyword evidence="12" id="KW-0576">Peroxisome</keyword>
<evidence type="ECO:0000256" key="16">
    <source>
        <dbReference type="ARBA" id="ARBA00023701"/>
    </source>
</evidence>
<dbReference type="Pfam" id="PF00378">
    <property type="entry name" value="ECH_1"/>
    <property type="match status" value="1"/>
</dbReference>
<evidence type="ECO:0000256" key="15">
    <source>
        <dbReference type="ARBA" id="ARBA00023268"/>
    </source>
</evidence>
<comment type="similarity">
    <text evidence="5">In the central section; belongs to the 3-hydroxyacyl-CoA dehydrogenase family.</text>
</comment>
<evidence type="ECO:0000259" key="20">
    <source>
        <dbReference type="Pfam" id="PF00725"/>
    </source>
</evidence>
<dbReference type="SUPFAM" id="SSF52096">
    <property type="entry name" value="ClpP/crotonase"/>
    <property type="match status" value="1"/>
</dbReference>
<dbReference type="InterPro" id="IPR008927">
    <property type="entry name" value="6-PGluconate_DH-like_C_sf"/>
</dbReference>
<dbReference type="GO" id="GO:0004165">
    <property type="term" value="F:delta(3)-delta(2)-enoyl-CoA isomerase activity"/>
    <property type="evidence" value="ECO:0007669"/>
    <property type="project" value="UniProtKB-EC"/>
</dbReference>
<dbReference type="AlphaFoldDB" id="A0A2T8KUX2"/>
<dbReference type="GO" id="GO:0070403">
    <property type="term" value="F:NAD+ binding"/>
    <property type="evidence" value="ECO:0007669"/>
    <property type="project" value="InterPro"/>
</dbReference>
<evidence type="ECO:0000256" key="3">
    <source>
        <dbReference type="ARBA" id="ARBA00004275"/>
    </source>
</evidence>
<keyword evidence="8" id="KW-0276">Fatty acid metabolism</keyword>
<comment type="subunit">
    <text evidence="7">Monomer.</text>
</comment>
<comment type="subcellular location">
    <subcellularLocation>
        <location evidence="3">Peroxisome</location>
    </subcellularLocation>
</comment>
<dbReference type="PANTHER" id="PTHR23309:SF49">
    <property type="entry name" value="PEROXISOMAL BIFUNCTIONAL ENZYME"/>
    <property type="match status" value="1"/>
</dbReference>
<evidence type="ECO:0000256" key="13">
    <source>
        <dbReference type="ARBA" id="ARBA00023235"/>
    </source>
</evidence>
<name>A0A2T8KUX2_9POAL</name>
<evidence type="ECO:0000256" key="17">
    <source>
        <dbReference type="ARBA" id="ARBA00023709"/>
    </source>
</evidence>
<dbReference type="Gene3D" id="1.10.1040.50">
    <property type="match status" value="1"/>
</dbReference>
<comment type="catalytic activity">
    <reaction evidence="1">
        <text>a (3Z)-enoyl-CoA = a 4-saturated (2E)-enoyl-CoA</text>
        <dbReference type="Rhea" id="RHEA:45900"/>
        <dbReference type="ChEBI" id="CHEBI:85097"/>
        <dbReference type="ChEBI" id="CHEBI:85489"/>
        <dbReference type="EC" id="5.3.3.8"/>
    </reaction>
</comment>
<dbReference type="Pfam" id="PF02737">
    <property type="entry name" value="3HCDH_N"/>
    <property type="match status" value="1"/>
</dbReference>
<keyword evidence="13" id="KW-0413">Isomerase</keyword>
<keyword evidence="14" id="KW-0456">Lyase</keyword>
<comment type="similarity">
    <text evidence="6">In the N-terminal section; belongs to the enoyl-CoA hydratase/isomerase family.</text>
</comment>
<protein>
    <submittedName>
        <fullName evidence="22">Uncharacterized protein</fullName>
    </submittedName>
</protein>
<reference evidence="22" key="1">
    <citation type="submission" date="2018-04" db="EMBL/GenBank/DDBJ databases">
        <title>WGS assembly of Panicum hallii.</title>
        <authorList>
            <person name="Lovell J."/>
            <person name="Jenkins J."/>
            <person name="Lowry D."/>
            <person name="Mamidi S."/>
            <person name="Sreedasyam A."/>
            <person name="Weng X."/>
            <person name="Barry K."/>
            <person name="Bonette J."/>
            <person name="Campitelli B."/>
            <person name="Daum C."/>
            <person name="Gordon S."/>
            <person name="Gould B."/>
            <person name="Lipzen A."/>
            <person name="Macqueen A."/>
            <person name="Palacio-Mejia J."/>
            <person name="Plott C."/>
            <person name="Shakirov E."/>
            <person name="Shu S."/>
            <person name="Yoshinaga Y."/>
            <person name="Zane M."/>
            <person name="Rokhsar D."/>
            <person name="Grimwood J."/>
            <person name="Schmutz J."/>
            <person name="Juenger T."/>
        </authorList>
    </citation>
    <scope>NUCLEOTIDE SEQUENCE [LARGE SCALE GENOMIC DNA]</scope>
    <source>
        <strain evidence="22">FIL2</strain>
    </source>
</reference>
<dbReference type="UniPathway" id="UPA00659"/>
<dbReference type="CDD" id="cd06558">
    <property type="entry name" value="crotonase-like"/>
    <property type="match status" value="1"/>
</dbReference>
<evidence type="ECO:0000256" key="1">
    <source>
        <dbReference type="ARBA" id="ARBA00000452"/>
    </source>
</evidence>